<dbReference type="GeneID" id="35766309"/>
<reference evidence="14 16" key="2">
    <citation type="submission" date="2018-06" db="EMBL/GenBank/DDBJ databases">
        <title>Mutators as drivers of adaptation in pathogenic bacteria and a risk factor for host jumps and vaccine escape.</title>
        <authorList>
            <person name="Barnes A.C."/>
            <person name="Silayeva O."/>
        </authorList>
    </citation>
    <scope>NUCLEOTIDE SEQUENCE [LARGE SCALE GENOMIC DNA]</scope>
    <source>
        <strain evidence="14 16">QMA0445</strain>
    </source>
</reference>
<dbReference type="SUPFAM" id="SSF53623">
    <property type="entry name" value="MurD-like peptide ligases, catalytic domain"/>
    <property type="match status" value="1"/>
</dbReference>
<evidence type="ECO:0000256" key="6">
    <source>
        <dbReference type="ARBA" id="ARBA00022741"/>
    </source>
</evidence>
<dbReference type="Proteomes" id="UP000025245">
    <property type="component" value="Chromosome"/>
</dbReference>
<dbReference type="FunFam" id="3.40.1190.10:FF:000011">
    <property type="entry name" value="Folylpolyglutamate synthase/dihydrofolate synthase"/>
    <property type="match status" value="1"/>
</dbReference>
<dbReference type="KEGG" id="siq:DQ08_05200"/>
<evidence type="ECO:0000256" key="3">
    <source>
        <dbReference type="ARBA" id="ARBA00013025"/>
    </source>
</evidence>
<keyword evidence="4 11" id="KW-0436">Ligase</keyword>
<evidence type="ECO:0000256" key="7">
    <source>
        <dbReference type="ARBA" id="ARBA00022840"/>
    </source>
</evidence>
<comment type="similarity">
    <text evidence="2 11">Belongs to the folylpolyglutamate synthase family.</text>
</comment>
<evidence type="ECO:0000256" key="11">
    <source>
        <dbReference type="PIRNR" id="PIRNR001563"/>
    </source>
</evidence>
<dbReference type="PIRSF" id="PIRSF001563">
    <property type="entry name" value="Folylpolyglu_synth"/>
    <property type="match status" value="1"/>
</dbReference>
<evidence type="ECO:0000256" key="5">
    <source>
        <dbReference type="ARBA" id="ARBA00022723"/>
    </source>
</evidence>
<accession>A0A3L8GIS7</accession>
<keyword evidence="8" id="KW-0460">Magnesium</keyword>
<dbReference type="EMBL" id="QLQD01000051">
    <property type="protein sequence ID" value="RLU56899.1"/>
    <property type="molecule type" value="Genomic_DNA"/>
</dbReference>
<dbReference type="EMBL" id="CP007586">
    <property type="protein sequence ID" value="AHY15861.1"/>
    <property type="molecule type" value="Genomic_DNA"/>
</dbReference>
<keyword evidence="5" id="KW-0479">Metal-binding</keyword>
<dbReference type="SUPFAM" id="SSF53244">
    <property type="entry name" value="MurD-like peptide ligases, peptide-binding domain"/>
    <property type="match status" value="1"/>
</dbReference>
<dbReference type="SMR" id="A0A3L8GIS7"/>
<feature type="domain" description="Mur ligase C-terminal" evidence="12">
    <location>
        <begin position="294"/>
        <end position="402"/>
    </location>
</feature>
<dbReference type="GO" id="GO:0005524">
    <property type="term" value="F:ATP binding"/>
    <property type="evidence" value="ECO:0007669"/>
    <property type="project" value="UniProtKB-KW"/>
</dbReference>
<protein>
    <recommendedName>
        <fullName evidence="3">tetrahydrofolate synthase</fullName>
        <ecNumber evidence="3">6.3.2.17</ecNumber>
    </recommendedName>
    <alternativeName>
        <fullName evidence="9">Tetrahydrofolylpolyglutamate synthase</fullName>
    </alternativeName>
</protein>
<dbReference type="PANTHER" id="PTHR11136">
    <property type="entry name" value="FOLYLPOLYGLUTAMATE SYNTHASE-RELATED"/>
    <property type="match status" value="1"/>
</dbReference>
<dbReference type="GO" id="GO:0009252">
    <property type="term" value="P:peptidoglycan biosynthetic process"/>
    <property type="evidence" value="ECO:0007669"/>
    <property type="project" value="UniProtKB-UniPathway"/>
</dbReference>
<dbReference type="EC" id="6.3.2.17" evidence="3"/>
<dbReference type="AlphaFoldDB" id="A0A3L8GIS7"/>
<evidence type="ECO:0000313" key="13">
    <source>
        <dbReference type="EMBL" id="AHY15861.1"/>
    </source>
</evidence>
<dbReference type="STRING" id="1346.BMF34_05280"/>
<name>A0A3L8GIS7_STRIN</name>
<evidence type="ECO:0000256" key="9">
    <source>
        <dbReference type="ARBA" id="ARBA00030592"/>
    </source>
</evidence>
<reference evidence="13 15" key="1">
    <citation type="journal article" date="2014" name="Genome Announc.">
        <title>Complete Genome Sequence of a Virulent Strain, Streptococcus iniae ISET0901, Isolated from Diseased Tilapia.</title>
        <authorList>
            <person name="Pridgeon J.W."/>
            <person name="Zhang D."/>
            <person name="Zhang L."/>
        </authorList>
    </citation>
    <scope>NUCLEOTIDE SEQUENCE [LARGE SCALE GENOMIC DNA]</scope>
    <source>
        <strain evidence="13 15">ISET0901</strain>
    </source>
</reference>
<dbReference type="Proteomes" id="UP000269148">
    <property type="component" value="Unassembled WGS sequence"/>
</dbReference>
<dbReference type="Pfam" id="PF02875">
    <property type="entry name" value="Mur_ligase_C"/>
    <property type="match status" value="1"/>
</dbReference>
<comment type="cofactor">
    <cofactor evidence="1">
        <name>Mg(2+)</name>
        <dbReference type="ChEBI" id="CHEBI:18420"/>
    </cofactor>
</comment>
<sequence>MSYQKSLDWIHAQDKFSIKPGLERMFWVLEKLGNPQEKIKGIHVVGTNGKGSTVNNLQHIFSASGYEVGTFTSPFIMDFKERIAINGQMISEKDLVFCVNQIQPLAERLPKETDFGQATEFEIITLIMFHYFGQIHPVDIAIIEAGLGGTYDSTNVFQALAVICPSIGLDHQNILGDSYVEIASQKAGVIKGKEPVVVAIDKIQALAVFQNQADKYGANLLAFKTDFSLEADGQSYSFKSSIAEIEGIQPAMPGHHQLSNAALAIMTSLLLSDSYPKVTEKTIKIGISESYWLGRTELLADNLMIDGAHNNESVRALVSLLKEKYGHKRIHILFAAIDTKPIEEMLCLLENFDDLTVTSFDYHNAYPLDNYPSQYAKVEDVKDWLSARSLAKKDDFYVITGSLYFISQVRQDWFKQKLR</sequence>
<dbReference type="InterPro" id="IPR001645">
    <property type="entry name" value="Folylpolyglutamate_synth"/>
</dbReference>
<dbReference type="Gene3D" id="3.40.1190.10">
    <property type="entry name" value="Mur-like, catalytic domain"/>
    <property type="match status" value="1"/>
</dbReference>
<dbReference type="GO" id="GO:0005737">
    <property type="term" value="C:cytoplasm"/>
    <property type="evidence" value="ECO:0007669"/>
    <property type="project" value="TreeGrafter"/>
</dbReference>
<evidence type="ECO:0000259" key="12">
    <source>
        <dbReference type="Pfam" id="PF02875"/>
    </source>
</evidence>
<evidence type="ECO:0000313" key="16">
    <source>
        <dbReference type="Proteomes" id="UP000269148"/>
    </source>
</evidence>
<keyword evidence="6 11" id="KW-0547">Nucleotide-binding</keyword>
<dbReference type="PANTHER" id="PTHR11136:SF0">
    <property type="entry name" value="DIHYDROFOLATE SYNTHETASE-RELATED"/>
    <property type="match status" value="1"/>
</dbReference>
<evidence type="ECO:0000313" key="14">
    <source>
        <dbReference type="EMBL" id="RLU56899.1"/>
    </source>
</evidence>
<evidence type="ECO:0000256" key="1">
    <source>
        <dbReference type="ARBA" id="ARBA00001946"/>
    </source>
</evidence>
<dbReference type="NCBIfam" id="TIGR01499">
    <property type="entry name" value="folC"/>
    <property type="match status" value="1"/>
</dbReference>
<dbReference type="RefSeq" id="WP_003099784.1">
    <property type="nucleotide sequence ID" value="NZ_CP010783.1"/>
</dbReference>
<evidence type="ECO:0000256" key="10">
    <source>
        <dbReference type="ARBA" id="ARBA00047493"/>
    </source>
</evidence>
<dbReference type="KEGG" id="sio:DW64_05195"/>
<dbReference type="InterPro" id="IPR004101">
    <property type="entry name" value="Mur_ligase_C"/>
</dbReference>
<dbReference type="KEGG" id="siz:SI82_05385"/>
<keyword evidence="15" id="KW-1185">Reference proteome</keyword>
<dbReference type="UniPathway" id="UPA00219"/>
<dbReference type="GO" id="GO:0008841">
    <property type="term" value="F:dihydrofolate synthase activity"/>
    <property type="evidence" value="ECO:0007669"/>
    <property type="project" value="TreeGrafter"/>
</dbReference>
<keyword evidence="7 11" id="KW-0067">ATP-binding</keyword>
<dbReference type="Gene3D" id="3.90.190.20">
    <property type="entry name" value="Mur ligase, C-terminal domain"/>
    <property type="match status" value="1"/>
</dbReference>
<dbReference type="InterPro" id="IPR036565">
    <property type="entry name" value="Mur-like_cat_sf"/>
</dbReference>
<dbReference type="InterPro" id="IPR036615">
    <property type="entry name" value="Mur_ligase_C_dom_sf"/>
</dbReference>
<comment type="catalytic activity">
    <reaction evidence="10">
        <text>(6S)-5,6,7,8-tetrahydrofolyl-(gamma-L-Glu)(n) + L-glutamate + ATP = (6S)-5,6,7,8-tetrahydrofolyl-(gamma-L-Glu)(n+1) + ADP + phosphate + H(+)</text>
        <dbReference type="Rhea" id="RHEA:10580"/>
        <dbReference type="Rhea" id="RHEA-COMP:14738"/>
        <dbReference type="Rhea" id="RHEA-COMP:14740"/>
        <dbReference type="ChEBI" id="CHEBI:15378"/>
        <dbReference type="ChEBI" id="CHEBI:29985"/>
        <dbReference type="ChEBI" id="CHEBI:30616"/>
        <dbReference type="ChEBI" id="CHEBI:43474"/>
        <dbReference type="ChEBI" id="CHEBI:141005"/>
        <dbReference type="ChEBI" id="CHEBI:456216"/>
        <dbReference type="EC" id="6.3.2.17"/>
    </reaction>
</comment>
<proteinExistence type="inferred from homology"/>
<dbReference type="GO" id="GO:0046872">
    <property type="term" value="F:metal ion binding"/>
    <property type="evidence" value="ECO:0007669"/>
    <property type="project" value="UniProtKB-KW"/>
</dbReference>
<evidence type="ECO:0000256" key="4">
    <source>
        <dbReference type="ARBA" id="ARBA00022598"/>
    </source>
</evidence>
<evidence type="ECO:0000313" key="15">
    <source>
        <dbReference type="Proteomes" id="UP000025245"/>
    </source>
</evidence>
<evidence type="ECO:0000256" key="2">
    <source>
        <dbReference type="ARBA" id="ARBA00008276"/>
    </source>
</evidence>
<dbReference type="GO" id="GO:0004326">
    <property type="term" value="F:tetrahydrofolylpolyglutamate synthase activity"/>
    <property type="evidence" value="ECO:0007669"/>
    <property type="project" value="UniProtKB-EC"/>
</dbReference>
<evidence type="ECO:0000256" key="8">
    <source>
        <dbReference type="ARBA" id="ARBA00022842"/>
    </source>
</evidence>
<dbReference type="OrthoDB" id="9809356at2"/>
<gene>
    <name evidence="14" type="ORF">DIY07_05530</name>
    <name evidence="13" type="ORF">DQ08_05200</name>
</gene>
<organism evidence="14 16">
    <name type="scientific">Streptococcus iniae</name>
    <name type="common">Streptococcus shiloi</name>
    <dbReference type="NCBI Taxonomy" id="1346"/>
    <lineage>
        <taxon>Bacteria</taxon>
        <taxon>Bacillati</taxon>
        <taxon>Bacillota</taxon>
        <taxon>Bacilli</taxon>
        <taxon>Lactobacillales</taxon>
        <taxon>Streptococcaceae</taxon>
        <taxon>Streptococcus</taxon>
    </lineage>
</organism>